<evidence type="ECO:0000256" key="5">
    <source>
        <dbReference type="ARBA" id="ARBA00023136"/>
    </source>
</evidence>
<feature type="transmembrane region" description="Helical" evidence="6">
    <location>
        <begin position="401"/>
        <end position="419"/>
    </location>
</feature>
<organism evidence="8 9">
    <name type="scientific">Planococcus antarcticus DSM 14505</name>
    <dbReference type="NCBI Taxonomy" id="1185653"/>
    <lineage>
        <taxon>Bacteria</taxon>
        <taxon>Bacillati</taxon>
        <taxon>Bacillota</taxon>
        <taxon>Bacilli</taxon>
        <taxon>Bacillales</taxon>
        <taxon>Caryophanaceae</taxon>
        <taxon>Planococcus</taxon>
    </lineage>
</organism>
<dbReference type="PANTHER" id="PTHR11360:SF308">
    <property type="entry name" value="BLL3089 PROTEIN"/>
    <property type="match status" value="1"/>
</dbReference>
<evidence type="ECO:0000313" key="9">
    <source>
        <dbReference type="Proteomes" id="UP000004725"/>
    </source>
</evidence>
<evidence type="ECO:0000256" key="6">
    <source>
        <dbReference type="SAM" id="Phobius"/>
    </source>
</evidence>
<feature type="transmembrane region" description="Helical" evidence="6">
    <location>
        <begin position="94"/>
        <end position="112"/>
    </location>
</feature>
<evidence type="ECO:0000256" key="4">
    <source>
        <dbReference type="ARBA" id="ARBA00022989"/>
    </source>
</evidence>
<keyword evidence="4 6" id="KW-1133">Transmembrane helix</keyword>
<evidence type="ECO:0000259" key="7">
    <source>
        <dbReference type="PROSITE" id="PS50850"/>
    </source>
</evidence>
<evidence type="ECO:0000313" key="8">
    <source>
        <dbReference type="EMBL" id="EIM05795.1"/>
    </source>
</evidence>
<evidence type="ECO:0000256" key="3">
    <source>
        <dbReference type="ARBA" id="ARBA00022692"/>
    </source>
</evidence>
<dbReference type="InterPro" id="IPR020846">
    <property type="entry name" value="MFS_dom"/>
</dbReference>
<dbReference type="Gene3D" id="1.20.1250.20">
    <property type="entry name" value="MFS general substrate transporter like domains"/>
    <property type="match status" value="2"/>
</dbReference>
<evidence type="ECO:0000256" key="2">
    <source>
        <dbReference type="ARBA" id="ARBA00022448"/>
    </source>
</evidence>
<dbReference type="InterPro" id="IPR050327">
    <property type="entry name" value="Proton-linked_MCT"/>
</dbReference>
<name>A0AA87IIY7_9BACL</name>
<dbReference type="RefSeq" id="WP_006830841.1">
    <property type="nucleotide sequence ID" value="NZ_AJYB01000051.1"/>
</dbReference>
<keyword evidence="5 6" id="KW-0472">Membrane</keyword>
<feature type="transmembrane region" description="Helical" evidence="6">
    <location>
        <begin position="332"/>
        <end position="348"/>
    </location>
</feature>
<feature type="transmembrane region" description="Helical" evidence="6">
    <location>
        <begin position="58"/>
        <end position="82"/>
    </location>
</feature>
<dbReference type="SUPFAM" id="SSF103473">
    <property type="entry name" value="MFS general substrate transporter"/>
    <property type="match status" value="1"/>
</dbReference>
<dbReference type="CDD" id="cd17355">
    <property type="entry name" value="MFS_YcxA_like"/>
    <property type="match status" value="1"/>
</dbReference>
<dbReference type="PROSITE" id="PS50850">
    <property type="entry name" value="MFS"/>
    <property type="match status" value="1"/>
</dbReference>
<protein>
    <submittedName>
        <fullName evidence="8">Major facilitator superfamily protein</fullName>
    </submittedName>
</protein>
<gene>
    <name evidence="8" type="ORF">A1A1_14419</name>
</gene>
<comment type="subcellular location">
    <subcellularLocation>
        <location evidence="1">Cell membrane</location>
        <topology evidence="1">Multi-pass membrane protein</topology>
    </subcellularLocation>
</comment>
<evidence type="ECO:0000256" key="1">
    <source>
        <dbReference type="ARBA" id="ARBA00004651"/>
    </source>
</evidence>
<sequence length="430" mass="47250">MNSTSKKQNMISKNGVIHTPFYYGWIIVILAGLSHFFSGPGQTYSNAIFIDYYIEEFGWSRSMVSGIYSSATLLAGFLLFIIGRMIDKIGARKMAIIVSLLLAAASIFNSMVVNSVMLFFGFFAVRLFGQGSMSLVPNSLVPQWFIQKRGRALGLAALGGMIGSAAFPLLNVWLIEAYGWRTAWQILGASIVIIFTPLAFFFIRNRPEDIGLRPDNGPLSSESEQHKPLSSDISWTVKEAKKTRSFWLLLFCVVVPALVNTGMTFHLVSIFSIESLAPETAATVLSLMAVIGFPVTFLAGYLLDKISVQWMLAIVFAGEIVSIFLLKQADAFSGAILFAVVWGFMLGIERVTLSVVWPNYFGLQYLGSITGISMAFMVVGSALGPLPFGLFYDFFGGYEEVLWGIMIFPLLGIIAALLANPPEKELIEES</sequence>
<feature type="domain" description="Major facilitator superfamily (MFS) profile" evidence="7">
    <location>
        <begin position="27"/>
        <end position="424"/>
    </location>
</feature>
<feature type="transmembrane region" description="Helical" evidence="6">
    <location>
        <begin position="21"/>
        <end position="38"/>
    </location>
</feature>
<dbReference type="AlphaFoldDB" id="A0AA87IIY7"/>
<dbReference type="InterPro" id="IPR036259">
    <property type="entry name" value="MFS_trans_sf"/>
</dbReference>
<feature type="transmembrane region" description="Helical" evidence="6">
    <location>
        <begin position="246"/>
        <end position="268"/>
    </location>
</feature>
<dbReference type="EMBL" id="AJYB01000051">
    <property type="protein sequence ID" value="EIM05795.1"/>
    <property type="molecule type" value="Genomic_DNA"/>
</dbReference>
<dbReference type="Proteomes" id="UP000004725">
    <property type="component" value="Unassembled WGS sequence"/>
</dbReference>
<dbReference type="InterPro" id="IPR011701">
    <property type="entry name" value="MFS"/>
</dbReference>
<keyword evidence="3 6" id="KW-0812">Transmembrane</keyword>
<dbReference type="PANTHER" id="PTHR11360">
    <property type="entry name" value="MONOCARBOXYLATE TRANSPORTER"/>
    <property type="match status" value="1"/>
</dbReference>
<comment type="caution">
    <text evidence="8">The sequence shown here is derived from an EMBL/GenBank/DDBJ whole genome shotgun (WGS) entry which is preliminary data.</text>
</comment>
<feature type="transmembrane region" description="Helical" evidence="6">
    <location>
        <begin position="280"/>
        <end position="303"/>
    </location>
</feature>
<feature type="transmembrane region" description="Helical" evidence="6">
    <location>
        <begin position="152"/>
        <end position="170"/>
    </location>
</feature>
<dbReference type="GO" id="GO:0005886">
    <property type="term" value="C:plasma membrane"/>
    <property type="evidence" value="ECO:0007669"/>
    <property type="project" value="UniProtKB-SubCell"/>
</dbReference>
<proteinExistence type="predicted"/>
<feature type="transmembrane region" description="Helical" evidence="6">
    <location>
        <begin position="310"/>
        <end position="326"/>
    </location>
</feature>
<dbReference type="GO" id="GO:0022857">
    <property type="term" value="F:transmembrane transporter activity"/>
    <property type="evidence" value="ECO:0007669"/>
    <property type="project" value="InterPro"/>
</dbReference>
<keyword evidence="2" id="KW-0813">Transport</keyword>
<feature type="transmembrane region" description="Helical" evidence="6">
    <location>
        <begin position="118"/>
        <end position="140"/>
    </location>
</feature>
<feature type="transmembrane region" description="Helical" evidence="6">
    <location>
        <begin position="182"/>
        <end position="203"/>
    </location>
</feature>
<feature type="transmembrane region" description="Helical" evidence="6">
    <location>
        <begin position="360"/>
        <end position="381"/>
    </location>
</feature>
<accession>A0AA87IIY7</accession>
<dbReference type="Pfam" id="PF07690">
    <property type="entry name" value="MFS_1"/>
    <property type="match status" value="1"/>
</dbReference>
<reference evidence="8 9" key="1">
    <citation type="journal article" date="2012" name="J. Bacteriol.">
        <title>Genome Sequence of the Antarctic Psychrophile Bacterium Planococcus antarcticus DSM 14505.</title>
        <authorList>
            <person name="Margolles A."/>
            <person name="Gueimonde M."/>
            <person name="Sanchez B."/>
        </authorList>
    </citation>
    <scope>NUCLEOTIDE SEQUENCE [LARGE SCALE GENOMIC DNA]</scope>
    <source>
        <strain evidence="8 9">DSM 14505</strain>
    </source>
</reference>